<dbReference type="Gene3D" id="3.40.30.10">
    <property type="entry name" value="Glutaredoxin"/>
    <property type="match status" value="1"/>
</dbReference>
<gene>
    <name evidence="1" type="ORF">METZ01_LOCUS487569</name>
</gene>
<name>A0A383CS79_9ZZZZ</name>
<dbReference type="SUPFAM" id="SSF52833">
    <property type="entry name" value="Thioredoxin-like"/>
    <property type="match status" value="1"/>
</dbReference>
<dbReference type="PANTHER" id="PTHR33875:SF2">
    <property type="entry name" value="ACR183CP"/>
    <property type="match status" value="1"/>
</dbReference>
<dbReference type="AlphaFoldDB" id="A0A383CS79"/>
<organism evidence="1">
    <name type="scientific">marine metagenome</name>
    <dbReference type="NCBI Taxonomy" id="408172"/>
    <lineage>
        <taxon>unclassified sequences</taxon>
        <taxon>metagenomes</taxon>
        <taxon>ecological metagenomes</taxon>
    </lineage>
</organism>
<reference evidence="1" key="1">
    <citation type="submission" date="2018-05" db="EMBL/GenBank/DDBJ databases">
        <authorList>
            <person name="Lanie J.A."/>
            <person name="Ng W.-L."/>
            <person name="Kazmierczak K.M."/>
            <person name="Andrzejewski T.M."/>
            <person name="Davidsen T.M."/>
            <person name="Wayne K.J."/>
            <person name="Tettelin H."/>
            <person name="Glass J.I."/>
            <person name="Rusch D."/>
            <person name="Podicherti R."/>
            <person name="Tsui H.-C.T."/>
            <person name="Winkler M.E."/>
        </authorList>
    </citation>
    <scope>NUCLEOTIDE SEQUENCE</scope>
</reference>
<dbReference type="EMBL" id="UINC01211002">
    <property type="protein sequence ID" value="SVE34715.1"/>
    <property type="molecule type" value="Genomic_DNA"/>
</dbReference>
<feature type="non-terminal residue" evidence="1">
    <location>
        <position position="160"/>
    </location>
</feature>
<dbReference type="PANTHER" id="PTHR33875">
    <property type="entry name" value="OS09G0542200 PROTEIN"/>
    <property type="match status" value="1"/>
</dbReference>
<sequence length="160" mass="17727">MSAPLPQQPIGIKMTNSPSPSIVVEMFQDVCCPFSNTMFSTIYKSVISELKERTAIHKIEFLFHCVPQPWHSQSCCMNEAVMAAAILDKGKAVSYINGIFAQQTTFFDDSTGDLSRNELYDKLSDIAVISGYDHEKFRSLLSLEGVTGNEGLGDVTQHLK</sequence>
<evidence type="ECO:0000313" key="1">
    <source>
        <dbReference type="EMBL" id="SVE34715.1"/>
    </source>
</evidence>
<evidence type="ECO:0008006" key="2">
    <source>
        <dbReference type="Google" id="ProtNLM"/>
    </source>
</evidence>
<accession>A0A383CS79</accession>
<protein>
    <recommendedName>
        <fullName evidence="2">Thioredoxin-like fold domain-containing protein</fullName>
    </recommendedName>
</protein>
<dbReference type="InterPro" id="IPR036249">
    <property type="entry name" value="Thioredoxin-like_sf"/>
</dbReference>
<proteinExistence type="predicted"/>